<feature type="region of interest" description="Disordered" evidence="1">
    <location>
        <begin position="238"/>
        <end position="274"/>
    </location>
</feature>
<keyword evidence="2" id="KW-1133">Transmembrane helix</keyword>
<feature type="compositionally biased region" description="Basic residues" evidence="1">
    <location>
        <begin position="242"/>
        <end position="251"/>
    </location>
</feature>
<feature type="domain" description="WGR" evidence="3">
    <location>
        <begin position="275"/>
        <end position="344"/>
    </location>
</feature>
<feature type="compositionally biased region" description="Basic residues" evidence="1">
    <location>
        <begin position="258"/>
        <end position="273"/>
    </location>
</feature>
<organism evidence="4">
    <name type="scientific">viral metagenome</name>
    <dbReference type="NCBI Taxonomy" id="1070528"/>
    <lineage>
        <taxon>unclassified sequences</taxon>
        <taxon>metagenomes</taxon>
        <taxon>organismal metagenomes</taxon>
    </lineage>
</organism>
<proteinExistence type="predicted"/>
<evidence type="ECO:0000256" key="1">
    <source>
        <dbReference type="SAM" id="MobiDB-lite"/>
    </source>
</evidence>
<evidence type="ECO:0000259" key="3">
    <source>
        <dbReference type="SMART" id="SM00773"/>
    </source>
</evidence>
<reference evidence="4" key="1">
    <citation type="journal article" date="2020" name="Nature">
        <title>Giant virus diversity and host interactions through global metagenomics.</title>
        <authorList>
            <person name="Schulz F."/>
            <person name="Roux S."/>
            <person name="Paez-Espino D."/>
            <person name="Jungbluth S."/>
            <person name="Walsh D.A."/>
            <person name="Denef V.J."/>
            <person name="McMahon K.D."/>
            <person name="Konstantinidis K.T."/>
            <person name="Eloe-Fadrosh E.A."/>
            <person name="Kyrpides N.C."/>
            <person name="Woyke T."/>
        </authorList>
    </citation>
    <scope>NUCLEOTIDE SEQUENCE</scope>
    <source>
        <strain evidence="4">GVMAG-S-ERX555931-87</strain>
    </source>
</reference>
<dbReference type="InterPro" id="IPR008893">
    <property type="entry name" value="WGR_domain"/>
</dbReference>
<dbReference type="SMART" id="SM00773">
    <property type="entry name" value="WGR"/>
    <property type="match status" value="1"/>
</dbReference>
<name>A0A6C0F706_9ZZZZ</name>
<feature type="transmembrane region" description="Helical" evidence="2">
    <location>
        <begin position="108"/>
        <end position="131"/>
    </location>
</feature>
<evidence type="ECO:0000313" key="4">
    <source>
        <dbReference type="EMBL" id="QHT36403.1"/>
    </source>
</evidence>
<dbReference type="EMBL" id="MN738742">
    <property type="protein sequence ID" value="QHT36403.1"/>
    <property type="molecule type" value="Genomic_DNA"/>
</dbReference>
<accession>A0A6C0F706</accession>
<dbReference type="Gene3D" id="2.20.140.10">
    <property type="entry name" value="WGR domain"/>
    <property type="match status" value="1"/>
</dbReference>
<sequence>MSETILRERKTVDYVKLYNVSKFIVNNFSHFLNNIDGNVLKFFIGVYNERNVIVAFSYSNFTEGDNIENMIYNELLGERNTIAYSQAEYYRELEGIYRGYLMSVGKGVYSLYGGGLGHFLFLLQILLSIMMDVKVYSLENYTNDPVRAAQGIYREFEIDKREEDRSNYVGMSLEDQLHLSEGRMRHDLYSNSKRIIMKSIKDLFLKILQNEGDDRYNIWNFDNIRKYLGYGVSKRSIDSSSSRRKTKKSKTIKSGGSQKKRRRTRMKKSKVKRGSSAYFEFKKGSSRKFWRITKQGNKITTQYGKLGSLGNMTTKDYGSKADQTYDKLVKAKKKKGYIEKVDFGDPNPKKPTAVEREYMKICNQAEKNKKLNPSMRNFDCEGMLDQGESELKWYTEWYKDAKKNGEFNWDKYNEHNKKKKKKKN</sequence>
<evidence type="ECO:0000256" key="2">
    <source>
        <dbReference type="SAM" id="Phobius"/>
    </source>
</evidence>
<dbReference type="Pfam" id="PF05406">
    <property type="entry name" value="WGR"/>
    <property type="match status" value="1"/>
</dbReference>
<keyword evidence="2" id="KW-0812">Transmembrane</keyword>
<keyword evidence="2" id="KW-0472">Membrane</keyword>
<protein>
    <recommendedName>
        <fullName evidence="3">WGR domain-containing protein</fullName>
    </recommendedName>
</protein>
<dbReference type="AlphaFoldDB" id="A0A6C0F706"/>